<proteinExistence type="predicted"/>
<dbReference type="InterPro" id="IPR027417">
    <property type="entry name" value="P-loop_NTPase"/>
</dbReference>
<accession>A0A3M7FS98</accession>
<dbReference type="GO" id="GO:0005759">
    <property type="term" value="C:mitochondrial matrix"/>
    <property type="evidence" value="ECO:0007669"/>
    <property type="project" value="TreeGrafter"/>
</dbReference>
<reference evidence="6 7" key="1">
    <citation type="journal article" date="2018" name="BMC Genomics">
        <title>Genomic evidence for intraspecific hybridization in a clonal and extremely halotolerant yeast.</title>
        <authorList>
            <person name="Gostincar C."/>
            <person name="Stajich J.E."/>
            <person name="Zupancic J."/>
            <person name="Zalar P."/>
            <person name="Gunde-Cimerman N."/>
        </authorList>
    </citation>
    <scope>NUCLEOTIDE SEQUENCE [LARGE SCALE GENOMIC DNA]</scope>
    <source>
        <strain evidence="6 7">EXF-10513</strain>
    </source>
</reference>
<protein>
    <recommendedName>
        <fullName evidence="8">AAA+ ATPase domain-containing protein</fullName>
    </recommendedName>
</protein>
<feature type="domain" description="AAA+ ATPase" evidence="4">
    <location>
        <begin position="258"/>
        <end position="455"/>
    </location>
</feature>
<evidence type="ECO:0000313" key="6">
    <source>
        <dbReference type="EMBL" id="RMY91577.1"/>
    </source>
</evidence>
<dbReference type="SUPFAM" id="SSF52540">
    <property type="entry name" value="P-loop containing nucleoside triphosphate hydrolases"/>
    <property type="match status" value="1"/>
</dbReference>
<dbReference type="InterPro" id="IPR019489">
    <property type="entry name" value="Clp_ATPase_C"/>
</dbReference>
<dbReference type="Gene3D" id="1.10.8.60">
    <property type="match status" value="1"/>
</dbReference>
<evidence type="ECO:0000256" key="2">
    <source>
        <dbReference type="ARBA" id="ARBA00022840"/>
    </source>
</evidence>
<dbReference type="GO" id="GO:0005524">
    <property type="term" value="F:ATP binding"/>
    <property type="evidence" value="ECO:0007669"/>
    <property type="project" value="UniProtKB-KW"/>
</dbReference>
<dbReference type="EMBL" id="QWIO01000587">
    <property type="protein sequence ID" value="RMY91577.1"/>
    <property type="molecule type" value="Genomic_DNA"/>
</dbReference>
<feature type="region of interest" description="Disordered" evidence="3">
    <location>
        <begin position="146"/>
        <end position="252"/>
    </location>
</feature>
<dbReference type="GO" id="GO:0016887">
    <property type="term" value="F:ATP hydrolysis activity"/>
    <property type="evidence" value="ECO:0007669"/>
    <property type="project" value="InterPro"/>
</dbReference>
<evidence type="ECO:0000256" key="3">
    <source>
        <dbReference type="SAM" id="MobiDB-lite"/>
    </source>
</evidence>
<dbReference type="VEuPathDB" id="FungiDB:BTJ68_15456"/>
<dbReference type="SMART" id="SM01086">
    <property type="entry name" value="ClpB_D2-small"/>
    <property type="match status" value="1"/>
</dbReference>
<keyword evidence="1" id="KW-0547">Nucleotide-binding</keyword>
<evidence type="ECO:0000259" key="5">
    <source>
        <dbReference type="SMART" id="SM01086"/>
    </source>
</evidence>
<evidence type="ECO:0000256" key="1">
    <source>
        <dbReference type="ARBA" id="ARBA00022741"/>
    </source>
</evidence>
<name>A0A3M7FS98_HORWE</name>
<feature type="compositionally biased region" description="Low complexity" evidence="3">
    <location>
        <begin position="380"/>
        <end position="409"/>
    </location>
</feature>
<dbReference type="Pfam" id="PF10431">
    <property type="entry name" value="ClpB_D2-small"/>
    <property type="match status" value="1"/>
</dbReference>
<dbReference type="Proteomes" id="UP000269539">
    <property type="component" value="Unassembled WGS sequence"/>
</dbReference>
<gene>
    <name evidence="6" type="ORF">D0864_06053</name>
</gene>
<dbReference type="SMART" id="SM00382">
    <property type="entry name" value="AAA"/>
    <property type="match status" value="1"/>
</dbReference>
<feature type="compositionally biased region" description="Low complexity" evidence="3">
    <location>
        <begin position="221"/>
        <end position="232"/>
    </location>
</feature>
<dbReference type="Gene3D" id="3.40.50.300">
    <property type="entry name" value="P-loop containing nucleotide triphosphate hydrolases"/>
    <property type="match status" value="1"/>
</dbReference>
<dbReference type="AlphaFoldDB" id="A0A3M7FS98"/>
<feature type="region of interest" description="Disordered" evidence="3">
    <location>
        <begin position="368"/>
        <end position="413"/>
    </location>
</feature>
<dbReference type="InterPro" id="IPR003959">
    <property type="entry name" value="ATPase_AAA_core"/>
</dbReference>
<feature type="compositionally biased region" description="Acidic residues" evidence="3">
    <location>
        <begin position="672"/>
        <end position="681"/>
    </location>
</feature>
<dbReference type="Pfam" id="PF07724">
    <property type="entry name" value="AAA_2"/>
    <property type="match status" value="1"/>
</dbReference>
<feature type="compositionally biased region" description="Basic and acidic residues" evidence="3">
    <location>
        <begin position="149"/>
        <end position="171"/>
    </location>
</feature>
<dbReference type="PANTHER" id="PTHR48102:SF7">
    <property type="entry name" value="ATP-DEPENDENT CLP PROTEASE ATP-BINDING SUBUNIT CLPX-LIKE, MITOCHONDRIAL"/>
    <property type="match status" value="1"/>
</dbReference>
<organism evidence="6 7">
    <name type="scientific">Hortaea werneckii</name>
    <name type="common">Black yeast</name>
    <name type="synonym">Cladosporium werneckii</name>
    <dbReference type="NCBI Taxonomy" id="91943"/>
    <lineage>
        <taxon>Eukaryota</taxon>
        <taxon>Fungi</taxon>
        <taxon>Dikarya</taxon>
        <taxon>Ascomycota</taxon>
        <taxon>Pezizomycotina</taxon>
        <taxon>Dothideomycetes</taxon>
        <taxon>Dothideomycetidae</taxon>
        <taxon>Mycosphaerellales</taxon>
        <taxon>Teratosphaeriaceae</taxon>
        <taxon>Hortaea</taxon>
    </lineage>
</organism>
<dbReference type="InterPro" id="IPR003593">
    <property type="entry name" value="AAA+_ATPase"/>
</dbReference>
<dbReference type="FunFam" id="1.10.8.60:FF:000138">
    <property type="entry name" value="ATP-dependent Clp protease ATP-binding subunit ClpX"/>
    <property type="match status" value="1"/>
</dbReference>
<feature type="domain" description="Clp ATPase C-terminal" evidence="5">
    <location>
        <begin position="543"/>
        <end position="637"/>
    </location>
</feature>
<feature type="region of interest" description="Disordered" evidence="3">
    <location>
        <begin position="485"/>
        <end position="510"/>
    </location>
</feature>
<dbReference type="InterPro" id="IPR050052">
    <property type="entry name" value="ATP-dep_Clp_protease_ClpX"/>
</dbReference>
<evidence type="ECO:0008006" key="8">
    <source>
        <dbReference type="Google" id="ProtNLM"/>
    </source>
</evidence>
<dbReference type="GO" id="GO:0051603">
    <property type="term" value="P:proteolysis involved in protein catabolic process"/>
    <property type="evidence" value="ECO:0007669"/>
    <property type="project" value="TreeGrafter"/>
</dbReference>
<sequence>MASARPPSVSPQARLSYLAISSILRGRHSRRPPVLCLAHRPSTLPVRRPFSTALRRNDGNGSYMRSDFANQGFTGYYEPREQTPGPLSGSSPTGAPRITPKLLKDHLDAFVVGQDRAKKALATAVYNHYQRIQELQRREEEEEELLAQQERRRMSDVHRHPVEGREGELKRGIRVPSLTADWPEEDEFPGQQATTSSSAIHMPSPGSVQKGGEWGPGGYVQSQQHQQQQQQSRHASGIDDRPGLGSQGLVDNTPLTIEKSNILLLGPSGVGKTLMAKTLARVLEVPFSMSDCTPFTQAGYIGEDAEVCVQRLLAAANYDVARAERGIICLDEMDKIATAKVSHGKDVSGEGVQQALLKIIEGTTVQVQAKPERGSGSGSPGASAGRQQGFPTNSPLSGGSMGGSHSQSSAAPGKGEVYNVKTDNILFICAGAFNGLHKLILDRISKGSIGFGATVRASPGTNSTTSSSNHHETVLEGEDDLFTNHLPFYSPSPSPTSSSSSPSRPHPRKLNTLDLLEPQDLQTYGLIPELVGRIPLTCALSSLDIASLVQVLTEPRNSLLQQYRQLFALSSIELRITTPALHVIAAEAQKMGTGARGLRTVLERLLADAMFETPGSGVKSVLVTEEVARRRRGAIFFGRGEGEGFREVWAREEERWEVEEEERRRRERREEDGGDGGEEGEMEKRARNNSRGGAARTFEEYREKASAAGFG</sequence>
<evidence type="ECO:0000259" key="4">
    <source>
        <dbReference type="SMART" id="SM00382"/>
    </source>
</evidence>
<feature type="region of interest" description="Disordered" evidence="3">
    <location>
        <begin position="658"/>
        <end position="711"/>
    </location>
</feature>
<feature type="compositionally biased region" description="Basic and acidic residues" evidence="3">
    <location>
        <begin position="661"/>
        <end position="671"/>
    </location>
</feature>
<dbReference type="PANTHER" id="PTHR48102">
    <property type="entry name" value="ATP-DEPENDENT CLP PROTEASE ATP-BINDING SUBUNIT CLPX-LIKE, MITOCHONDRIAL-RELATED"/>
    <property type="match status" value="1"/>
</dbReference>
<comment type="caution">
    <text evidence="6">The sequence shown here is derived from an EMBL/GenBank/DDBJ whole genome shotgun (WGS) entry which is preliminary data.</text>
</comment>
<keyword evidence="2" id="KW-0067">ATP-binding</keyword>
<evidence type="ECO:0000313" key="7">
    <source>
        <dbReference type="Proteomes" id="UP000269539"/>
    </source>
</evidence>